<evidence type="ECO:0000256" key="1">
    <source>
        <dbReference type="SAM" id="Phobius"/>
    </source>
</evidence>
<protein>
    <submittedName>
        <fullName evidence="2">F22D16.19 PROTEIN</fullName>
    </submittedName>
</protein>
<reference evidence="2" key="2">
    <citation type="journal article" date="2023" name="Int. J. Mol. Sci.">
        <title>De Novo Assembly and Annotation of 11 Diverse Shrub Willow (Salix) Genomes Reveals Novel Gene Organization in Sex-Linked Regions.</title>
        <authorList>
            <person name="Hyden B."/>
            <person name="Feng K."/>
            <person name="Yates T.B."/>
            <person name="Jawdy S."/>
            <person name="Cereghino C."/>
            <person name="Smart L.B."/>
            <person name="Muchero W."/>
        </authorList>
    </citation>
    <scope>NUCLEOTIDE SEQUENCE</scope>
    <source>
        <tissue evidence="2">Shoot tip</tissue>
    </source>
</reference>
<dbReference type="PANTHER" id="PTHR31676">
    <property type="entry name" value="T31J12.3 PROTEIN-RELATED"/>
    <property type="match status" value="1"/>
</dbReference>
<dbReference type="InterPro" id="IPR007493">
    <property type="entry name" value="DUF538"/>
</dbReference>
<dbReference type="EMBL" id="JAPFFK010000020">
    <property type="protein sequence ID" value="KAJ6680142.1"/>
    <property type="molecule type" value="Genomic_DNA"/>
</dbReference>
<comment type="caution">
    <text evidence="2">The sequence shown here is derived from an EMBL/GenBank/DDBJ whole genome shotgun (WGS) entry which is preliminary data.</text>
</comment>
<feature type="transmembrane region" description="Helical" evidence="1">
    <location>
        <begin position="33"/>
        <end position="52"/>
    </location>
</feature>
<dbReference type="InterPro" id="IPR036758">
    <property type="entry name" value="At5g01610-like"/>
</dbReference>
<proteinExistence type="predicted"/>
<sequence length="202" mass="22088">MSYLVPTASGAEINKIYLDPVNKKRLLFTPNRAIPMSFAAIFTIFLIVSPLVTSSSLTFTGNLPTAYEILAGYNFPIGILPQGVTGYTLDKTTGEFSAFLNGSCSISEEGSYQLEYKSTIRGYISDSRLESLSGVSVKVLFFWLNIVEVIRNEDELVFSVGVASANFPIGNFSESPQCGWGLNCNDVELVTKLRSNPFVSSF</sequence>
<accession>A0A9Q0P221</accession>
<keyword evidence="1" id="KW-1133">Transmembrane helix</keyword>
<keyword evidence="1" id="KW-0472">Membrane</keyword>
<evidence type="ECO:0000313" key="3">
    <source>
        <dbReference type="Proteomes" id="UP001151532"/>
    </source>
</evidence>
<reference evidence="2" key="1">
    <citation type="submission" date="2022-11" db="EMBL/GenBank/DDBJ databases">
        <authorList>
            <person name="Hyden B.L."/>
            <person name="Feng K."/>
            <person name="Yates T."/>
            <person name="Jawdy S."/>
            <person name="Smart L.B."/>
            <person name="Muchero W."/>
        </authorList>
    </citation>
    <scope>NUCLEOTIDE SEQUENCE</scope>
    <source>
        <tissue evidence="2">Shoot tip</tissue>
    </source>
</reference>
<dbReference type="PANTHER" id="PTHR31676:SF156">
    <property type="entry name" value="F22D16.19 PROTEIN"/>
    <property type="match status" value="1"/>
</dbReference>
<name>A0A9Q0P221_SALPP</name>
<keyword evidence="3" id="KW-1185">Reference proteome</keyword>
<dbReference type="OrthoDB" id="1873537at2759"/>
<keyword evidence="1" id="KW-0812">Transmembrane</keyword>
<dbReference type="Proteomes" id="UP001151532">
    <property type="component" value="Chromosome 14"/>
</dbReference>
<dbReference type="SUPFAM" id="SSF141562">
    <property type="entry name" value="At5g01610-like"/>
    <property type="match status" value="1"/>
</dbReference>
<organism evidence="2 3">
    <name type="scientific">Salix purpurea</name>
    <name type="common">Purple osier willow</name>
    <dbReference type="NCBI Taxonomy" id="77065"/>
    <lineage>
        <taxon>Eukaryota</taxon>
        <taxon>Viridiplantae</taxon>
        <taxon>Streptophyta</taxon>
        <taxon>Embryophyta</taxon>
        <taxon>Tracheophyta</taxon>
        <taxon>Spermatophyta</taxon>
        <taxon>Magnoliopsida</taxon>
        <taxon>eudicotyledons</taxon>
        <taxon>Gunneridae</taxon>
        <taxon>Pentapetalae</taxon>
        <taxon>rosids</taxon>
        <taxon>fabids</taxon>
        <taxon>Malpighiales</taxon>
        <taxon>Salicaceae</taxon>
        <taxon>Saliceae</taxon>
        <taxon>Salix</taxon>
    </lineage>
</organism>
<evidence type="ECO:0000313" key="2">
    <source>
        <dbReference type="EMBL" id="KAJ6680142.1"/>
    </source>
</evidence>
<dbReference type="Gene3D" id="2.30.240.10">
    <property type="entry name" value="At5g01610-like"/>
    <property type="match status" value="1"/>
</dbReference>
<dbReference type="Pfam" id="PF04398">
    <property type="entry name" value="DUF538"/>
    <property type="match status" value="1"/>
</dbReference>
<dbReference type="AlphaFoldDB" id="A0A9Q0P221"/>
<gene>
    <name evidence="2" type="ORF">OIU79_019788</name>
</gene>